<protein>
    <submittedName>
        <fullName evidence="3">CPBP family intramembrane metalloprotease</fullName>
    </submittedName>
</protein>
<dbReference type="GO" id="GO:0006508">
    <property type="term" value="P:proteolysis"/>
    <property type="evidence" value="ECO:0007669"/>
    <property type="project" value="UniProtKB-KW"/>
</dbReference>
<gene>
    <name evidence="3" type="ORF">H0E82_01020</name>
</gene>
<feature type="transmembrane region" description="Helical" evidence="1">
    <location>
        <begin position="48"/>
        <end position="65"/>
    </location>
</feature>
<keyword evidence="3" id="KW-0378">Hydrolase</keyword>
<accession>A0A7Z0QMG4</accession>
<reference evidence="3 4" key="1">
    <citation type="submission" date="2020-07" db="EMBL/GenBank/DDBJ databases">
        <title>isolation of Luteimonas sp. SJ-16.</title>
        <authorList>
            <person name="Huang X.-X."/>
            <person name="Xu L."/>
            <person name="Sun J.-Q."/>
        </authorList>
    </citation>
    <scope>NUCLEOTIDE SEQUENCE [LARGE SCALE GENOMIC DNA]</scope>
    <source>
        <strain evidence="3 4">SJ-16</strain>
    </source>
</reference>
<feature type="transmembrane region" description="Helical" evidence="1">
    <location>
        <begin position="16"/>
        <end position="36"/>
    </location>
</feature>
<evidence type="ECO:0000259" key="2">
    <source>
        <dbReference type="Pfam" id="PF02517"/>
    </source>
</evidence>
<dbReference type="InterPro" id="IPR003675">
    <property type="entry name" value="Rce1/LyrA-like_dom"/>
</dbReference>
<feature type="domain" description="CAAX prenyl protease 2/Lysostaphin resistance protein A-like" evidence="2">
    <location>
        <begin position="132"/>
        <end position="226"/>
    </location>
</feature>
<dbReference type="RefSeq" id="WP_180543117.1">
    <property type="nucleotide sequence ID" value="NZ_JACCJZ010000004.1"/>
</dbReference>
<keyword evidence="1" id="KW-0472">Membrane</keyword>
<dbReference type="EMBL" id="JACCJZ010000004">
    <property type="protein sequence ID" value="NYZ61347.1"/>
    <property type="molecule type" value="Genomic_DNA"/>
</dbReference>
<feature type="transmembrane region" description="Helical" evidence="1">
    <location>
        <begin position="130"/>
        <end position="154"/>
    </location>
</feature>
<dbReference type="AlphaFoldDB" id="A0A7Z0QMG4"/>
<feature type="transmembrane region" description="Helical" evidence="1">
    <location>
        <begin position="86"/>
        <end position="110"/>
    </location>
</feature>
<dbReference type="GO" id="GO:0080120">
    <property type="term" value="P:CAAX-box protein maturation"/>
    <property type="evidence" value="ECO:0007669"/>
    <property type="project" value="UniProtKB-ARBA"/>
</dbReference>
<dbReference type="GO" id="GO:0004175">
    <property type="term" value="F:endopeptidase activity"/>
    <property type="evidence" value="ECO:0007669"/>
    <property type="project" value="UniProtKB-ARBA"/>
</dbReference>
<keyword evidence="3" id="KW-0482">Metalloprotease</keyword>
<dbReference type="Proteomes" id="UP000589896">
    <property type="component" value="Unassembled WGS sequence"/>
</dbReference>
<dbReference type="Pfam" id="PF02517">
    <property type="entry name" value="Rce1-like"/>
    <property type="match status" value="1"/>
</dbReference>
<name>A0A7Z0QMG4_9GAMM</name>
<evidence type="ECO:0000313" key="4">
    <source>
        <dbReference type="Proteomes" id="UP000589896"/>
    </source>
</evidence>
<feature type="transmembrane region" description="Helical" evidence="1">
    <location>
        <begin position="166"/>
        <end position="184"/>
    </location>
</feature>
<dbReference type="GO" id="GO:0008237">
    <property type="term" value="F:metallopeptidase activity"/>
    <property type="evidence" value="ECO:0007669"/>
    <property type="project" value="UniProtKB-KW"/>
</dbReference>
<evidence type="ECO:0000313" key="3">
    <source>
        <dbReference type="EMBL" id="NYZ61347.1"/>
    </source>
</evidence>
<keyword evidence="4" id="KW-1185">Reference proteome</keyword>
<sequence length="238" mass="25664">MQDPLATLSLGSRRRFLVELVLVVAVFGGLLAMMTIDQAIGSGPGPKIFVLVRMAALLLLCTWLLHRGGERWADVGLRRPARWWSVPLLLVAGTSAFLVIALTIYPVLGALGIEPPRVDHTALRGDLIEYLYWAGPVSWGTAAFGEELLLRGFILDRIIKVIGSSRLPAVLVSIVLQAAVFGSLHVHQGLGGVIVTGTIGVLFGLMWLLGGRNLWACIVLHGLINSISHYEAYSLPSS</sequence>
<comment type="caution">
    <text evidence="3">The sequence shown here is derived from an EMBL/GenBank/DDBJ whole genome shotgun (WGS) entry which is preliminary data.</text>
</comment>
<keyword evidence="1" id="KW-0812">Transmembrane</keyword>
<organism evidence="3 4">
    <name type="scientific">Luteimonas deserti</name>
    <dbReference type="NCBI Taxonomy" id="2752306"/>
    <lineage>
        <taxon>Bacteria</taxon>
        <taxon>Pseudomonadati</taxon>
        <taxon>Pseudomonadota</taxon>
        <taxon>Gammaproteobacteria</taxon>
        <taxon>Lysobacterales</taxon>
        <taxon>Lysobacteraceae</taxon>
        <taxon>Luteimonas</taxon>
    </lineage>
</organism>
<keyword evidence="3" id="KW-0645">Protease</keyword>
<proteinExistence type="predicted"/>
<feature type="transmembrane region" description="Helical" evidence="1">
    <location>
        <begin position="190"/>
        <end position="209"/>
    </location>
</feature>
<keyword evidence="1" id="KW-1133">Transmembrane helix</keyword>
<evidence type="ECO:0000256" key="1">
    <source>
        <dbReference type="SAM" id="Phobius"/>
    </source>
</evidence>